<dbReference type="FunFam" id="1.10.3210.10:FF:000025">
    <property type="entry name" value="Exopolyphosphatase"/>
    <property type="match status" value="1"/>
</dbReference>
<evidence type="ECO:0000259" key="3">
    <source>
        <dbReference type="Pfam" id="PF02541"/>
    </source>
</evidence>
<proteinExistence type="inferred from homology"/>
<dbReference type="PANTHER" id="PTHR30005:SF0">
    <property type="entry name" value="RETROGRADE REGULATION PROTEIN 2"/>
    <property type="match status" value="1"/>
</dbReference>
<comment type="caution">
    <text evidence="5">The sequence shown here is derived from an EMBL/GenBank/DDBJ whole genome shotgun (WGS) entry which is preliminary data.</text>
</comment>
<dbReference type="CDD" id="cd24006">
    <property type="entry name" value="ASKHA_NBD_PPX_GppA"/>
    <property type="match status" value="1"/>
</dbReference>
<dbReference type="Gene3D" id="3.30.420.40">
    <property type="match status" value="1"/>
</dbReference>
<dbReference type="FunFam" id="3.30.420.40:FF:000023">
    <property type="entry name" value="Guanosine-5'-triphosphate,3'-diphosphate pyrophosphatase"/>
    <property type="match status" value="1"/>
</dbReference>
<gene>
    <name evidence="5" type="ORF">GS601_04105</name>
</gene>
<organism evidence="5 6">
    <name type="scientific">Myxacorys almedinensis A</name>
    <dbReference type="NCBI Taxonomy" id="2690445"/>
    <lineage>
        <taxon>Bacteria</taxon>
        <taxon>Bacillati</taxon>
        <taxon>Cyanobacteriota</taxon>
        <taxon>Cyanophyceae</taxon>
        <taxon>Leptolyngbyales</taxon>
        <taxon>Leptolyngbyaceae</taxon>
        <taxon>Myxacorys</taxon>
        <taxon>Myxacorys almedinensis</taxon>
    </lineage>
</organism>
<name>A0A8J7Z2A4_9CYAN</name>
<comment type="similarity">
    <text evidence="1">Belongs to the GppA/Ppx family.</text>
</comment>
<dbReference type="Gene3D" id="3.30.420.150">
    <property type="entry name" value="Exopolyphosphatase. Domain 2"/>
    <property type="match status" value="1"/>
</dbReference>
<dbReference type="PANTHER" id="PTHR30005">
    <property type="entry name" value="EXOPOLYPHOSPHATASE"/>
    <property type="match status" value="1"/>
</dbReference>
<dbReference type="Proteomes" id="UP000646053">
    <property type="component" value="Unassembled WGS sequence"/>
</dbReference>
<evidence type="ECO:0000313" key="5">
    <source>
        <dbReference type="EMBL" id="NDJ16481.1"/>
    </source>
</evidence>
<dbReference type="RefSeq" id="WP_162422011.1">
    <property type="nucleotide sequence ID" value="NZ_WVIE01000004.1"/>
</dbReference>
<protein>
    <submittedName>
        <fullName evidence="5">HD domain-containing protein</fullName>
    </submittedName>
</protein>
<keyword evidence="2" id="KW-0378">Hydrolase</keyword>
<dbReference type="Gene3D" id="1.10.3210.10">
    <property type="entry name" value="Hypothetical protein af1432"/>
    <property type="match status" value="1"/>
</dbReference>
<dbReference type="InterPro" id="IPR043129">
    <property type="entry name" value="ATPase_NBD"/>
</dbReference>
<evidence type="ECO:0000256" key="2">
    <source>
        <dbReference type="ARBA" id="ARBA00022801"/>
    </source>
</evidence>
<dbReference type="AlphaFoldDB" id="A0A8J7Z2A4"/>
<dbReference type="GO" id="GO:0016462">
    <property type="term" value="F:pyrophosphatase activity"/>
    <property type="evidence" value="ECO:0007669"/>
    <property type="project" value="TreeGrafter"/>
</dbReference>
<evidence type="ECO:0000313" key="6">
    <source>
        <dbReference type="Proteomes" id="UP000646053"/>
    </source>
</evidence>
<dbReference type="PIRSF" id="PIRSF001267">
    <property type="entry name" value="Pyrophosphatase_GppA_Ppx"/>
    <property type="match status" value="1"/>
</dbReference>
<dbReference type="InterPro" id="IPR030673">
    <property type="entry name" value="PyroPPase_GppA_Ppx"/>
</dbReference>
<sequence length="552" mass="62210">MVTSSSEPQNSVISLPTLLLRQDRILAAIDVGTNSIHMVVAQIQPELPAFSIIAREKATVRLGDFCEQTGRLTEAAMERAIAALKRCQEVAKSLNAEQTIAVATSAVREAPNGRDFLQRVEDELGLIINLVSGIEEARRIYLGVLSGMNFQSKPHIIIDIGGGSTELILGDGHEPRTLSSTKVGAVRLTAEKITTDPISNSEFQTLQAYIRGMFERSVDELKAHLEPSDHPRMIGTSGTIETLAVLHAREKFGTVPAPLNGYEMSQKDVREWVSRFKKMSFSERLEVPGLSERRAEIILAGALILLEAMTMLKIDSIMICERSLREGVVVDWMLTHGLIEDRLRYQSSVRQRNVLNVAQKYQVNLEHSQRVAEFALSLFDQTQGSLHDWTSDERDLLWAAAILHNCGHHVSHSAHHKHSYYLIRNSELLGYTEIEIEAIANLARYHRKNSPKKRHENYRSLTSKRHRRMVEQLHPLLRLAVALDRRQIGAIQSVQCEYLSEQRELRLRIHPADASDDCALELWSLEYKKSSMETEYGIKIVPILQPTSTKLA</sequence>
<evidence type="ECO:0000256" key="1">
    <source>
        <dbReference type="ARBA" id="ARBA00007125"/>
    </source>
</evidence>
<dbReference type="Pfam" id="PF02541">
    <property type="entry name" value="Ppx-GppA"/>
    <property type="match status" value="1"/>
</dbReference>
<keyword evidence="6" id="KW-1185">Reference proteome</keyword>
<dbReference type="CDD" id="cd00077">
    <property type="entry name" value="HDc"/>
    <property type="match status" value="1"/>
</dbReference>
<feature type="domain" description="Ppx/GppA phosphatase C-terminal" evidence="4">
    <location>
        <begin position="349"/>
        <end position="528"/>
    </location>
</feature>
<evidence type="ECO:0000259" key="4">
    <source>
        <dbReference type="Pfam" id="PF21447"/>
    </source>
</evidence>
<dbReference type="SUPFAM" id="SSF109604">
    <property type="entry name" value="HD-domain/PDEase-like"/>
    <property type="match status" value="1"/>
</dbReference>
<dbReference type="EMBL" id="WVIE01000004">
    <property type="protein sequence ID" value="NDJ16481.1"/>
    <property type="molecule type" value="Genomic_DNA"/>
</dbReference>
<dbReference type="SUPFAM" id="SSF53067">
    <property type="entry name" value="Actin-like ATPase domain"/>
    <property type="match status" value="2"/>
</dbReference>
<dbReference type="InterPro" id="IPR048950">
    <property type="entry name" value="Ppx_GppA_C"/>
</dbReference>
<dbReference type="InterPro" id="IPR003695">
    <property type="entry name" value="Ppx_GppA_N"/>
</dbReference>
<dbReference type="Pfam" id="PF21447">
    <property type="entry name" value="Ppx-GppA_III"/>
    <property type="match status" value="1"/>
</dbReference>
<dbReference type="InterPro" id="IPR050273">
    <property type="entry name" value="GppA/Ppx_hydrolase"/>
</dbReference>
<reference evidence="5" key="1">
    <citation type="submission" date="2019-12" db="EMBL/GenBank/DDBJ databases">
        <title>High-Quality draft genome sequences of three cyanobacteria isolated from the limestone walls of the Old Cathedral of Coimbra.</title>
        <authorList>
            <person name="Tiago I."/>
            <person name="Soares F."/>
            <person name="Portugal A."/>
        </authorList>
    </citation>
    <scope>NUCLEOTIDE SEQUENCE</scope>
    <source>
        <strain evidence="5">A</strain>
    </source>
</reference>
<dbReference type="InterPro" id="IPR003607">
    <property type="entry name" value="HD/PDEase_dom"/>
</dbReference>
<feature type="domain" description="Ppx/GppA phosphatase N-terminal" evidence="3">
    <location>
        <begin position="39"/>
        <end position="336"/>
    </location>
</feature>
<accession>A0A8J7Z2A4</accession>